<dbReference type="OrthoDB" id="9974174at2759"/>
<dbReference type="Proteomes" id="UP000663873">
    <property type="component" value="Unassembled WGS sequence"/>
</dbReference>
<proteinExistence type="predicted"/>
<evidence type="ECO:0000313" key="2">
    <source>
        <dbReference type="EMBL" id="CAF3156533.1"/>
    </source>
</evidence>
<dbReference type="EMBL" id="CAJOBO010001056">
    <property type="protein sequence ID" value="CAF4331860.1"/>
    <property type="molecule type" value="Genomic_DNA"/>
</dbReference>
<evidence type="ECO:0000256" key="1">
    <source>
        <dbReference type="SAM" id="Phobius"/>
    </source>
</evidence>
<protein>
    <submittedName>
        <fullName evidence="2">Uncharacterized protein</fullName>
    </submittedName>
</protein>
<dbReference type="EMBL" id="CAJOBP010001992">
    <property type="protein sequence ID" value="CAF4326843.1"/>
    <property type="molecule type" value="Genomic_DNA"/>
</dbReference>
<evidence type="ECO:0000313" key="6">
    <source>
        <dbReference type="Proteomes" id="UP000663825"/>
    </source>
</evidence>
<reference evidence="2" key="1">
    <citation type="submission" date="2021-02" db="EMBL/GenBank/DDBJ databases">
        <authorList>
            <person name="Nowell W R."/>
        </authorList>
    </citation>
    <scope>NUCLEOTIDE SEQUENCE</scope>
</reference>
<organism evidence="2 6">
    <name type="scientific">Rotaria socialis</name>
    <dbReference type="NCBI Taxonomy" id="392032"/>
    <lineage>
        <taxon>Eukaryota</taxon>
        <taxon>Metazoa</taxon>
        <taxon>Spiralia</taxon>
        <taxon>Gnathifera</taxon>
        <taxon>Rotifera</taxon>
        <taxon>Eurotatoria</taxon>
        <taxon>Bdelloidea</taxon>
        <taxon>Philodinida</taxon>
        <taxon>Philodinidae</taxon>
        <taxon>Rotaria</taxon>
    </lineage>
</organism>
<dbReference type="EMBL" id="CAJNXB010001308">
    <property type="protein sequence ID" value="CAF3156533.1"/>
    <property type="molecule type" value="Genomic_DNA"/>
</dbReference>
<dbReference type="Proteomes" id="UP000663825">
    <property type="component" value="Unassembled WGS sequence"/>
</dbReference>
<keyword evidence="1" id="KW-0472">Membrane</keyword>
<dbReference type="Proteomes" id="UP000663833">
    <property type="component" value="Unassembled WGS sequence"/>
</dbReference>
<evidence type="ECO:0000313" key="5">
    <source>
        <dbReference type="EMBL" id="CAF4331860.1"/>
    </source>
</evidence>
<sequence length="132" mass="13934">MCMLISDVKLQKWAGTYAWNDECKSNYCCCYAGTLTVAASGSNLIFSSGTRGCGSSTSSATFSNPNAYSFSTTGLKGSPITYTLSSDSNTMTVVNIGYSACGGKARRTSVGTHLYPSLMSFFIVLATMCVLL</sequence>
<keyword evidence="1" id="KW-1133">Transmembrane helix</keyword>
<gene>
    <name evidence="5" type="ORF">HFQ381_LOCUS15505</name>
    <name evidence="3" type="ORF">LUA448_LOCUS26942</name>
    <name evidence="2" type="ORF">TIS948_LOCUS10008</name>
    <name evidence="4" type="ORF">UJA718_LOCUS14238</name>
</gene>
<keyword evidence="7" id="KW-1185">Reference proteome</keyword>
<evidence type="ECO:0000313" key="4">
    <source>
        <dbReference type="EMBL" id="CAF4326843.1"/>
    </source>
</evidence>
<dbReference type="EMBL" id="CAJNYD010003610">
    <property type="protein sequence ID" value="CAF3530415.1"/>
    <property type="molecule type" value="Genomic_DNA"/>
</dbReference>
<name>A0A817PH67_9BILA</name>
<dbReference type="AlphaFoldDB" id="A0A817PH67"/>
<feature type="transmembrane region" description="Helical" evidence="1">
    <location>
        <begin position="114"/>
        <end position="131"/>
    </location>
</feature>
<dbReference type="Proteomes" id="UP000663851">
    <property type="component" value="Unassembled WGS sequence"/>
</dbReference>
<accession>A0A817PH67</accession>
<keyword evidence="1" id="KW-0812">Transmembrane</keyword>
<evidence type="ECO:0000313" key="7">
    <source>
        <dbReference type="Proteomes" id="UP000663873"/>
    </source>
</evidence>
<comment type="caution">
    <text evidence="2">The sequence shown here is derived from an EMBL/GenBank/DDBJ whole genome shotgun (WGS) entry which is preliminary data.</text>
</comment>
<evidence type="ECO:0000313" key="3">
    <source>
        <dbReference type="EMBL" id="CAF3530415.1"/>
    </source>
</evidence>